<keyword evidence="1" id="KW-0472">Membrane</keyword>
<reference evidence="2 3" key="1">
    <citation type="journal article" date="2019" name="Nat. Microbiol.">
        <title>Mediterranean grassland soil C-N compound turnover is dependent on rainfall and depth, and is mediated by genomically divergent microorganisms.</title>
        <authorList>
            <person name="Diamond S."/>
            <person name="Andeer P.F."/>
            <person name="Li Z."/>
            <person name="Crits-Christoph A."/>
            <person name="Burstein D."/>
            <person name="Anantharaman K."/>
            <person name="Lane K.R."/>
            <person name="Thomas B.C."/>
            <person name="Pan C."/>
            <person name="Northen T.R."/>
            <person name="Banfield J.F."/>
        </authorList>
    </citation>
    <scope>NUCLEOTIDE SEQUENCE [LARGE SCALE GENOMIC DNA]</scope>
    <source>
        <strain evidence="2">NP_3</strain>
    </source>
</reference>
<proteinExistence type="predicted"/>
<keyword evidence="1" id="KW-0812">Transmembrane</keyword>
<evidence type="ECO:0008006" key="4">
    <source>
        <dbReference type="Google" id="ProtNLM"/>
    </source>
</evidence>
<evidence type="ECO:0000313" key="2">
    <source>
        <dbReference type="EMBL" id="TMI91166.1"/>
    </source>
</evidence>
<dbReference type="InterPro" id="IPR053154">
    <property type="entry name" value="c-di-AMP_regulator"/>
</dbReference>
<dbReference type="Proteomes" id="UP000318509">
    <property type="component" value="Unassembled WGS sequence"/>
</dbReference>
<name>A0A537K6I2_9BACT</name>
<gene>
    <name evidence="2" type="ORF">E6H00_04690</name>
</gene>
<dbReference type="AlphaFoldDB" id="A0A537K6I2"/>
<dbReference type="Pfam" id="PF07949">
    <property type="entry name" value="YbbR"/>
    <property type="match status" value="2"/>
</dbReference>
<protein>
    <recommendedName>
        <fullName evidence="4">YbbR-like domain-containing protein</fullName>
    </recommendedName>
</protein>
<comment type="caution">
    <text evidence="2">The sequence shown here is derived from an EMBL/GenBank/DDBJ whole genome shotgun (WGS) entry which is preliminary data.</text>
</comment>
<dbReference type="InterPro" id="IPR012505">
    <property type="entry name" value="YbbR"/>
</dbReference>
<evidence type="ECO:0000313" key="3">
    <source>
        <dbReference type="Proteomes" id="UP000318509"/>
    </source>
</evidence>
<dbReference type="Gene3D" id="2.170.120.40">
    <property type="entry name" value="YbbR-like domain"/>
    <property type="match status" value="2"/>
</dbReference>
<keyword evidence="1" id="KW-1133">Transmembrane helix</keyword>
<accession>A0A537K6I2</accession>
<dbReference type="Gene3D" id="2.170.120.30">
    <property type="match status" value="2"/>
</dbReference>
<dbReference type="EMBL" id="VBAK01000103">
    <property type="protein sequence ID" value="TMI91166.1"/>
    <property type="molecule type" value="Genomic_DNA"/>
</dbReference>
<sequence length="401" mass="41892">MKRFWDERTLYLILSGGIALVMWLYVATAQNPVVARSLKVDIELRNLEPNEVVVRPSPKSPPQVTVRLQGPRSQIALLTPKLIDAYVDLSGLEPGEHPEVPVIVSSALDVRVADQKPSGLLVVLDSLTSKRLPVEVSLLDAPPEGVALGGARTAPASVTVSGPSRQVAQVRHAIVYFDTASVRQQVVASVQVVPADGGGQVVTGVAVSPGAVAMTLSVRQAVISKVVSVVPTLVGTPPQSLAVSAAMAEPATVTLTGPSAVLQKAETAATMPVDVTGARADFTRRVALQLPPGISSSAGQVAVNVRVGREMLSTVFRDVPVHVVDVPAGTASRIVPDRVLVQVEGPQDLVRRLTGQIVTVEVSAAGLGPGTHSVSPRVILPQGVRVLIIQPPQVMIILSPT</sequence>
<dbReference type="PANTHER" id="PTHR37804">
    <property type="entry name" value="CDAA REGULATORY PROTEIN CDAR"/>
    <property type="match status" value="1"/>
</dbReference>
<organism evidence="2 3">
    <name type="scientific">Candidatus Segetimicrobium genomatis</name>
    <dbReference type="NCBI Taxonomy" id="2569760"/>
    <lineage>
        <taxon>Bacteria</taxon>
        <taxon>Bacillati</taxon>
        <taxon>Candidatus Sysuimicrobiota</taxon>
        <taxon>Candidatus Sysuimicrobiia</taxon>
        <taxon>Candidatus Sysuimicrobiales</taxon>
        <taxon>Candidatus Segetimicrobiaceae</taxon>
        <taxon>Candidatus Segetimicrobium</taxon>
    </lineage>
</organism>
<dbReference type="PANTHER" id="PTHR37804:SF1">
    <property type="entry name" value="CDAA REGULATORY PROTEIN CDAR"/>
    <property type="match status" value="1"/>
</dbReference>
<evidence type="ECO:0000256" key="1">
    <source>
        <dbReference type="SAM" id="Phobius"/>
    </source>
</evidence>
<feature type="transmembrane region" description="Helical" evidence="1">
    <location>
        <begin position="9"/>
        <end position="26"/>
    </location>
</feature>